<dbReference type="Gene3D" id="3.30.70.1230">
    <property type="entry name" value="Nucleotide cyclase"/>
    <property type="match status" value="1"/>
</dbReference>
<proteinExistence type="predicted"/>
<dbReference type="InterPro" id="IPR000253">
    <property type="entry name" value="FHA_dom"/>
</dbReference>
<protein>
    <submittedName>
        <fullName evidence="3">Adenylate/guanylate cyclase domain-containing protein</fullName>
    </submittedName>
</protein>
<dbReference type="PANTHER" id="PTHR43081:SF19">
    <property type="entry name" value="PH-SENSITIVE ADENYLATE CYCLASE RV1264"/>
    <property type="match status" value="1"/>
</dbReference>
<evidence type="ECO:0000259" key="2">
    <source>
        <dbReference type="PROSITE" id="PS50125"/>
    </source>
</evidence>
<dbReference type="RefSeq" id="WP_261756760.1">
    <property type="nucleotide sequence ID" value="NZ_CP104562.2"/>
</dbReference>
<dbReference type="Gene3D" id="2.60.200.20">
    <property type="match status" value="1"/>
</dbReference>
<feature type="domain" description="Guanylate cyclase" evidence="2">
    <location>
        <begin position="8"/>
        <end position="123"/>
    </location>
</feature>
<evidence type="ECO:0000313" key="3">
    <source>
        <dbReference type="EMBL" id="UXH77017.1"/>
    </source>
</evidence>
<evidence type="ECO:0000259" key="1">
    <source>
        <dbReference type="PROSITE" id="PS50006"/>
    </source>
</evidence>
<dbReference type="InterPro" id="IPR029787">
    <property type="entry name" value="Nucleotide_cyclase"/>
</dbReference>
<accession>A0ABY6AVX4</accession>
<dbReference type="InterPro" id="IPR050697">
    <property type="entry name" value="Adenylyl/Guanylyl_Cyclase_3/4"/>
</dbReference>
<organism evidence="3 4">
    <name type="scientific">Roseateles amylovorans</name>
    <dbReference type="NCBI Taxonomy" id="2978473"/>
    <lineage>
        <taxon>Bacteria</taxon>
        <taxon>Pseudomonadati</taxon>
        <taxon>Pseudomonadota</taxon>
        <taxon>Betaproteobacteria</taxon>
        <taxon>Burkholderiales</taxon>
        <taxon>Sphaerotilaceae</taxon>
        <taxon>Roseateles</taxon>
    </lineage>
</organism>
<dbReference type="Pfam" id="PF00211">
    <property type="entry name" value="Guanylate_cyc"/>
    <property type="match status" value="1"/>
</dbReference>
<dbReference type="Proteomes" id="UP001064933">
    <property type="component" value="Chromosome"/>
</dbReference>
<dbReference type="PANTHER" id="PTHR43081">
    <property type="entry name" value="ADENYLATE CYCLASE, TERMINAL-DIFFERENTIATION SPECIFIC-RELATED"/>
    <property type="match status" value="1"/>
</dbReference>
<feature type="domain" description="FHA" evidence="1">
    <location>
        <begin position="211"/>
        <end position="254"/>
    </location>
</feature>
<dbReference type="PROSITE" id="PS50125">
    <property type="entry name" value="GUANYLATE_CYCLASE_2"/>
    <property type="match status" value="1"/>
</dbReference>
<dbReference type="InterPro" id="IPR008984">
    <property type="entry name" value="SMAD_FHA_dom_sf"/>
</dbReference>
<dbReference type="Pfam" id="PF00498">
    <property type="entry name" value="FHA"/>
    <property type="match status" value="1"/>
</dbReference>
<dbReference type="CDD" id="cd07302">
    <property type="entry name" value="CHD"/>
    <property type="match status" value="1"/>
</dbReference>
<reference evidence="3" key="1">
    <citation type="submission" date="2022-10" db="EMBL/GenBank/DDBJ databases">
        <title>Characterization and whole genome sequencing of a new Roseateles species, isolated from fresh water.</title>
        <authorList>
            <person name="Guliayeva D.Y."/>
            <person name="Akhremchuk A.E."/>
            <person name="Sikolenko M.A."/>
            <person name="Valentovich L.N."/>
            <person name="Sidarenka A.V."/>
        </authorList>
    </citation>
    <scope>NUCLEOTIDE SEQUENCE</scope>
    <source>
        <strain evidence="3">BIM B-1768</strain>
    </source>
</reference>
<dbReference type="SUPFAM" id="SSF55073">
    <property type="entry name" value="Nucleotide cyclase"/>
    <property type="match status" value="1"/>
</dbReference>
<keyword evidence="4" id="KW-1185">Reference proteome</keyword>
<dbReference type="SUPFAM" id="SSF49879">
    <property type="entry name" value="SMAD/FHA domain"/>
    <property type="match status" value="1"/>
</dbReference>
<dbReference type="PROSITE" id="PS50006">
    <property type="entry name" value="FHA_DOMAIN"/>
    <property type="match status" value="1"/>
</dbReference>
<dbReference type="CDD" id="cd00060">
    <property type="entry name" value="FHA"/>
    <property type="match status" value="1"/>
</dbReference>
<sequence>MTQIRERTVLFADLRGSTGLFETLGNAEASGLVTQTVSLLGQAVNECHGNLIKTLGDGLMAAFDNPRDGIKSAMRMQELLLASSLRADRMRNMFLQIALARGEVVEIHGDCFGDAVNVAARLLDHAGDGETVVTAEVVHGLTHAQRARFRSLDHISVRGRGEPVHIYVLDQGRGDAAATQFGDVVRAAAPEGIRLVWQDLDRVFDLDSMPIVLGRSTQATYCITDVRVSRSHARIDWQGSSFSLTDLSYNGTFVRFGAGGQTLSLRRGACTLHGAGVIGLGGPPSDTVSPTVRFEILHVAEAERAPALLRRGP</sequence>
<dbReference type="InterPro" id="IPR001054">
    <property type="entry name" value="A/G_cyclase"/>
</dbReference>
<dbReference type="EMBL" id="CP104562">
    <property type="protein sequence ID" value="UXH77017.1"/>
    <property type="molecule type" value="Genomic_DNA"/>
</dbReference>
<gene>
    <name evidence="3" type="ORF">N4261_18595</name>
</gene>
<name>A0ABY6AVX4_9BURK</name>
<evidence type="ECO:0000313" key="4">
    <source>
        <dbReference type="Proteomes" id="UP001064933"/>
    </source>
</evidence>
<dbReference type="SMART" id="SM00240">
    <property type="entry name" value="FHA"/>
    <property type="match status" value="1"/>
</dbReference>